<dbReference type="AlphaFoldDB" id="A0A9W6W7U0"/>
<dbReference type="PROSITE" id="PS01238">
    <property type="entry name" value="GDA1_CD39_NTPASE"/>
    <property type="match status" value="1"/>
</dbReference>
<keyword evidence="7" id="KW-1133">Transmembrane helix</keyword>
<feature type="transmembrane region" description="Helical" evidence="7">
    <location>
        <begin position="513"/>
        <end position="532"/>
    </location>
</feature>
<evidence type="ECO:0000256" key="5">
    <source>
        <dbReference type="RuleBase" id="RU003833"/>
    </source>
</evidence>
<dbReference type="Proteomes" id="UP001165120">
    <property type="component" value="Unassembled WGS sequence"/>
</dbReference>
<evidence type="ECO:0000256" key="4">
    <source>
        <dbReference type="PIRSR" id="PIRSR600407-2"/>
    </source>
</evidence>
<comment type="caution">
    <text evidence="8">The sequence shown here is derived from an EMBL/GenBank/DDBJ whole genome shotgun (WGS) entry which is preliminary data.</text>
</comment>
<evidence type="ECO:0000256" key="6">
    <source>
        <dbReference type="SAM" id="MobiDB-lite"/>
    </source>
</evidence>
<name>A0A9W6W7U0_CANBO</name>
<feature type="binding site" evidence="4">
    <location>
        <begin position="185"/>
        <end position="189"/>
    </location>
    <ligand>
        <name>ATP</name>
        <dbReference type="ChEBI" id="CHEBI:30616"/>
    </ligand>
</feature>
<protein>
    <submittedName>
        <fullName evidence="8">Unnamed protein product</fullName>
    </submittedName>
</protein>
<comment type="similarity">
    <text evidence="1 5">Belongs to the GDA1/CD39 NTPase family.</text>
</comment>
<dbReference type="Gene3D" id="3.30.420.150">
    <property type="entry name" value="Exopolyphosphatase. Domain 2"/>
    <property type="match status" value="1"/>
</dbReference>
<feature type="compositionally biased region" description="Polar residues" evidence="6">
    <location>
        <begin position="608"/>
        <end position="660"/>
    </location>
</feature>
<evidence type="ECO:0000256" key="3">
    <source>
        <dbReference type="PIRSR" id="PIRSR600407-1"/>
    </source>
</evidence>
<dbReference type="EMBL" id="BSXN01000179">
    <property type="protein sequence ID" value="GME67467.1"/>
    <property type="molecule type" value="Genomic_DNA"/>
</dbReference>
<dbReference type="CDD" id="cd24039">
    <property type="entry name" value="ASKHA_NBD_YND1-like"/>
    <property type="match status" value="1"/>
</dbReference>
<dbReference type="Pfam" id="PF01150">
    <property type="entry name" value="GDA1_CD39"/>
    <property type="match status" value="1"/>
</dbReference>
<dbReference type="GO" id="GO:0046036">
    <property type="term" value="P:CTP metabolic process"/>
    <property type="evidence" value="ECO:0007669"/>
    <property type="project" value="TreeGrafter"/>
</dbReference>
<dbReference type="PANTHER" id="PTHR11782">
    <property type="entry name" value="ADENOSINE/GUANOSINE DIPHOSPHATASE"/>
    <property type="match status" value="1"/>
</dbReference>
<evidence type="ECO:0000313" key="8">
    <source>
        <dbReference type="EMBL" id="GME67467.1"/>
    </source>
</evidence>
<reference evidence="8" key="1">
    <citation type="submission" date="2023-04" db="EMBL/GenBank/DDBJ databases">
        <title>Candida boidinii NBRC 10035.</title>
        <authorList>
            <person name="Ichikawa N."/>
            <person name="Sato H."/>
            <person name="Tonouchi N."/>
        </authorList>
    </citation>
    <scope>NUCLEOTIDE SEQUENCE</scope>
    <source>
        <strain evidence="8">NBRC 10035</strain>
    </source>
</reference>
<gene>
    <name evidence="8" type="ORF">Cboi02_000088500</name>
</gene>
<dbReference type="Gene3D" id="3.30.420.40">
    <property type="match status" value="1"/>
</dbReference>
<keyword evidence="9" id="KW-1185">Reference proteome</keyword>
<dbReference type="GO" id="GO:0016020">
    <property type="term" value="C:membrane"/>
    <property type="evidence" value="ECO:0007669"/>
    <property type="project" value="TreeGrafter"/>
</dbReference>
<dbReference type="GO" id="GO:0006256">
    <property type="term" value="P:UDP catabolic process"/>
    <property type="evidence" value="ECO:0007669"/>
    <property type="project" value="TreeGrafter"/>
</dbReference>
<evidence type="ECO:0000256" key="2">
    <source>
        <dbReference type="ARBA" id="ARBA00022801"/>
    </source>
</evidence>
<keyword evidence="2 5" id="KW-0378">Hydrolase</keyword>
<evidence type="ECO:0000313" key="9">
    <source>
        <dbReference type="Proteomes" id="UP001165120"/>
    </source>
</evidence>
<evidence type="ECO:0000256" key="7">
    <source>
        <dbReference type="SAM" id="Phobius"/>
    </source>
</evidence>
<dbReference type="GO" id="GO:0005794">
    <property type="term" value="C:Golgi apparatus"/>
    <property type="evidence" value="ECO:0007669"/>
    <property type="project" value="TreeGrafter"/>
</dbReference>
<feature type="region of interest" description="Disordered" evidence="6">
    <location>
        <begin position="602"/>
        <end position="667"/>
    </location>
</feature>
<dbReference type="GO" id="GO:0017111">
    <property type="term" value="F:ribonucleoside triphosphate phosphatase activity"/>
    <property type="evidence" value="ECO:0007669"/>
    <property type="project" value="TreeGrafter"/>
</dbReference>
<organism evidence="8 9">
    <name type="scientific">Candida boidinii</name>
    <name type="common">Yeast</name>
    <dbReference type="NCBI Taxonomy" id="5477"/>
    <lineage>
        <taxon>Eukaryota</taxon>
        <taxon>Fungi</taxon>
        <taxon>Dikarya</taxon>
        <taxon>Ascomycota</taxon>
        <taxon>Saccharomycotina</taxon>
        <taxon>Pichiomycetes</taxon>
        <taxon>Pichiales</taxon>
        <taxon>Pichiaceae</taxon>
        <taxon>Ogataea</taxon>
        <taxon>Ogataea/Candida clade</taxon>
    </lineage>
</organism>
<proteinExistence type="inferred from homology"/>
<keyword evidence="7" id="KW-0472">Membrane</keyword>
<keyword evidence="4" id="KW-0067">ATP-binding</keyword>
<keyword evidence="4" id="KW-0547">Nucleotide-binding</keyword>
<accession>A0A9W6W7U0</accession>
<sequence length="738" mass="82500">MSSDKFHYGIVIDSGSSGSRLQVYRWENPESLQKNVKDKKVARSIIKVVQESDWTYKTTPGLSSFANNPDDVWDDHFEPLIEYAEKIIPKKHHSTTPIYVQATAGMRLISESARNKILKKTCKSIKHKSKFYLPNCEEHVQVIDGETEGIYGWLALNYLKGTLNDYDSSLKVTEHETYGFMDMGGASTQIAFVPKDEEAVTKYRDDLYTLNLRNIDGSLQEWPIFVSTWLGFGANEARRRYLRSLVLSLPEGINYDTTGDDRYDLLDPCSPKGMIINYEHDDIKYEITGSGDYKNCLRSIYPLLLKNLPCNSEPCLFNGVHAPKIDFSNDKFVGVSEYWYTANDIFKMGGEYNFLQYEKSLKNFCETDWSKIENKFNNNEYGENLKLPLLRDSCFKASWIVNVLHEGFELPRLGLDDTGLSEDKLKEDSYSVNKNHIPFQSANLIEGSEVAWTLGKILLVASSQIPALGNNKNGKEVGIIPSALSLTKIAKHKVIGGSSSSSATPEYNVSMTGYWFLLLIMMVVFGLFYLVYTRRLFSTKYYSFNNSSYSLNNNNNNNNNNINNNNSNNNNSILLLIRKYFSKCKGLAINTYYTKIASDDTVNRRQSEQMNTSMEEGRATSDSNSHSFKNLGTLRTRSSLNLQDVSYSDDSPTPTPTNSMSGFNSNSNISANGGSGIGIGGLGDQRYSTPSLPSLAQSGAPFLGRKYNSYINFSALNAGGLNLGGGSGSDPKGMGKLS</sequence>
<dbReference type="GO" id="GO:0045134">
    <property type="term" value="F:UDP phosphatase activity"/>
    <property type="evidence" value="ECO:0007669"/>
    <property type="project" value="TreeGrafter"/>
</dbReference>
<evidence type="ECO:0000256" key="1">
    <source>
        <dbReference type="ARBA" id="ARBA00009283"/>
    </source>
</evidence>
<dbReference type="GO" id="GO:0004382">
    <property type="term" value="F:GDP phosphatase activity"/>
    <property type="evidence" value="ECO:0007669"/>
    <property type="project" value="TreeGrafter"/>
</dbReference>
<dbReference type="InterPro" id="IPR000407">
    <property type="entry name" value="GDA1_CD39_NTPase"/>
</dbReference>
<dbReference type="GO" id="GO:0005524">
    <property type="term" value="F:ATP binding"/>
    <property type="evidence" value="ECO:0007669"/>
    <property type="project" value="UniProtKB-KW"/>
</dbReference>
<keyword evidence="7" id="KW-0812">Transmembrane</keyword>
<dbReference type="PANTHER" id="PTHR11782:SF121">
    <property type="entry name" value="NUCLEOSIDE-DIPHOSPHATASE MIG-23"/>
    <property type="match status" value="1"/>
</dbReference>
<feature type="active site" description="Proton acceptor" evidence="3">
    <location>
        <position position="148"/>
    </location>
</feature>